<dbReference type="NCBIfam" id="TIGR01494">
    <property type="entry name" value="ATPase_P-type"/>
    <property type="match status" value="1"/>
</dbReference>
<feature type="transmembrane region" description="Helical" evidence="10">
    <location>
        <begin position="1137"/>
        <end position="1157"/>
    </location>
</feature>
<dbReference type="SUPFAM" id="SSF81653">
    <property type="entry name" value="Calcium ATPase, transduction domain A"/>
    <property type="match status" value="1"/>
</dbReference>
<dbReference type="Gene3D" id="3.40.50.1000">
    <property type="entry name" value="HAD superfamily/HAD-like"/>
    <property type="match status" value="1"/>
</dbReference>
<dbReference type="PROSITE" id="PS00154">
    <property type="entry name" value="ATPASE_E1_E2"/>
    <property type="match status" value="1"/>
</dbReference>
<evidence type="ECO:0000256" key="7">
    <source>
        <dbReference type="ARBA" id="ARBA00022967"/>
    </source>
</evidence>
<evidence type="ECO:0000313" key="13">
    <source>
        <dbReference type="Proteomes" id="UP000310708"/>
    </source>
</evidence>
<evidence type="ECO:0000256" key="5">
    <source>
        <dbReference type="ARBA" id="ARBA00022741"/>
    </source>
</evidence>
<feature type="transmembrane region" description="Helical" evidence="10">
    <location>
        <begin position="1105"/>
        <end position="1131"/>
    </location>
</feature>
<keyword evidence="6 10" id="KW-0067">ATP-binding</keyword>
<dbReference type="GO" id="GO:0043682">
    <property type="term" value="F:P-type divalent copper transporter activity"/>
    <property type="evidence" value="ECO:0007669"/>
    <property type="project" value="TreeGrafter"/>
</dbReference>
<dbReference type="SUPFAM" id="SSF55008">
    <property type="entry name" value="HMA, heavy metal-associated domain"/>
    <property type="match status" value="3"/>
</dbReference>
<dbReference type="Gene3D" id="2.70.150.10">
    <property type="entry name" value="Calcium-transporting ATPase, cytoplasmic transduction domain A"/>
    <property type="match status" value="1"/>
</dbReference>
<reference evidence="12 13" key="1">
    <citation type="submission" date="2019-03" db="EMBL/GenBank/DDBJ databases">
        <title>Sequencing 25 genomes of Wallemia mellicola.</title>
        <authorList>
            <person name="Gostincar C."/>
        </authorList>
    </citation>
    <scope>NUCLEOTIDE SEQUENCE [LARGE SCALE GENOMIC DNA]</scope>
    <source>
        <strain evidence="12 13">EXF-757</strain>
    </source>
</reference>
<dbReference type="SUPFAM" id="SSF81660">
    <property type="entry name" value="Metal cation-transporting ATPase, ATP-binding domain N"/>
    <property type="match status" value="1"/>
</dbReference>
<dbReference type="InterPro" id="IPR023299">
    <property type="entry name" value="ATPase_P-typ_cyto_dom_N"/>
</dbReference>
<feature type="transmembrane region" description="Helical" evidence="10">
    <location>
        <begin position="713"/>
        <end position="736"/>
    </location>
</feature>
<dbReference type="SFLD" id="SFLDF00027">
    <property type="entry name" value="p-type_atpase"/>
    <property type="match status" value="1"/>
</dbReference>
<feature type="domain" description="HMA" evidence="11">
    <location>
        <begin position="121"/>
        <end position="188"/>
    </location>
</feature>
<dbReference type="GO" id="GO:0005507">
    <property type="term" value="F:copper ion binding"/>
    <property type="evidence" value="ECO:0007669"/>
    <property type="project" value="TreeGrafter"/>
</dbReference>
<dbReference type="NCBIfam" id="TIGR01525">
    <property type="entry name" value="ATPase-IB_hvy"/>
    <property type="match status" value="1"/>
</dbReference>
<keyword evidence="8 10" id="KW-1133">Transmembrane helix</keyword>
<dbReference type="FunFam" id="3.30.70.100:FF:000001">
    <property type="entry name" value="ATPase copper transporting beta"/>
    <property type="match status" value="1"/>
</dbReference>
<dbReference type="PANTHER" id="PTHR43520:SF32">
    <property type="entry name" value="COPPER RESISTANCE P-TYPE ATPASE (EUROFUNG)"/>
    <property type="match status" value="1"/>
</dbReference>
<dbReference type="GO" id="GO:0055070">
    <property type="term" value="P:copper ion homeostasis"/>
    <property type="evidence" value="ECO:0007669"/>
    <property type="project" value="TreeGrafter"/>
</dbReference>
<dbReference type="EMBL" id="SPRX01000065">
    <property type="protein sequence ID" value="TIC62627.1"/>
    <property type="molecule type" value="Genomic_DNA"/>
</dbReference>
<comment type="similarity">
    <text evidence="2 10">Belongs to the cation transport ATPase (P-type) (TC 3.A.3) family. Type IB subfamily.</text>
</comment>
<keyword evidence="7" id="KW-1278">Translocase</keyword>
<feature type="transmembrane region" description="Helical" evidence="10">
    <location>
        <begin position="417"/>
        <end position="438"/>
    </location>
</feature>
<dbReference type="Pfam" id="PF00122">
    <property type="entry name" value="E1-E2_ATPase"/>
    <property type="match status" value="1"/>
</dbReference>
<evidence type="ECO:0000256" key="8">
    <source>
        <dbReference type="ARBA" id="ARBA00022989"/>
    </source>
</evidence>
<feature type="transmembrane region" description="Helical" evidence="10">
    <location>
        <begin position="377"/>
        <end position="397"/>
    </location>
</feature>
<dbReference type="InterPro" id="IPR018303">
    <property type="entry name" value="ATPase_P-typ_P_site"/>
</dbReference>
<accession>A0A4T0LNK6</accession>
<comment type="subcellular location">
    <subcellularLocation>
        <location evidence="1">Membrane</location>
        <topology evidence="1">Multi-pass membrane protein</topology>
    </subcellularLocation>
</comment>
<protein>
    <submittedName>
        <fullName evidence="12">Heavy metal translocatin</fullName>
    </submittedName>
</protein>
<proteinExistence type="inferred from homology"/>
<feature type="domain" description="HMA" evidence="11">
    <location>
        <begin position="1"/>
        <end position="67"/>
    </location>
</feature>
<evidence type="ECO:0000256" key="1">
    <source>
        <dbReference type="ARBA" id="ARBA00004141"/>
    </source>
</evidence>
<evidence type="ECO:0000256" key="10">
    <source>
        <dbReference type="RuleBase" id="RU362081"/>
    </source>
</evidence>
<dbReference type="InterPro" id="IPR044492">
    <property type="entry name" value="P_typ_ATPase_HD_dom"/>
</dbReference>
<dbReference type="SUPFAM" id="SSF56784">
    <property type="entry name" value="HAD-like"/>
    <property type="match status" value="1"/>
</dbReference>
<sequence>METILIPTIHCPSCVERITSVLSDELGGRISEISVNLLNKQVTFHTDSKSARRDALNTLEEIGYQVENEKDYTSTFRKLRPPKGKGKARDDDLLIQQRHLDSCQECREKEENGSKPEDIFYITKLSISGMTCSSCTQTLSSTLKALDGIDTDSVRVNLMAAEAEFVHQHTLSFDEIIDEIQTVGYDSEIISSAPINQHDDDVTVTTKFDIEGMTCSSCSQSITSALKMVKGIVSVDVSVTNARAIVEHTRDVTVEHLVDTIEEIGFEATVVSTKSKDVEKSNERSVEIEVEGMFCSHCPAHLLETLNKLPLLSYSNDISLDNPFVTITYIPNPSSLTIRSLLGDISSAHPRFSLKIVEQTASTSRATAIHLSEAKVWLLRVSVSALFSIAALIVNVIGMEILDVDHPIRRELERPIWGQATVGMIVMFAISTPMYFIVGWNFHKKSFLSLKASSLAIKKSKKFPWKALITWGSMDLLVTLGTTVAYVASIAMLIIDVRLDSPDGRMMGYFEMPIFLIFFIGIGRMLESWMKAKQLTERKTGDAIATLGKLKPQKALLVNANTFERQHEELELVKSHETKASSDVNSKGSFDFNVARLSHGDGPSEGSSGNVQEVPLSLVEIGDTLLVQPGEAVPIDGVLLGEGSFPFDMSSVTGESLPITLHEGDELLTGTTTMKAVYMKVTSTASETLIDRIIRVVSEAQSKKAPIEKIADAVTGVFVPVIVFIAIITLIVWLVVAANANELGGKTDRGGKMFFALQFAISSLVIACPCGFGLAVPTAIAVASGIAAKLGVLVQSGSESFELANKVEVVVFDKTGTLTKGELALVGERKLNNETSNTPDGILWDLVVKTEEQSSHPIAKAVKTYASLKQRSNSPELTSTEEVSGRGVRATFNYGDKELEMRIGNAKFAGVRSTEAVDEWKKQGNSIVYIATKDVRSSDDDLVTIFALAIADSPRDESAFVVEYLRSSGKNVFMLSGDEEITAKSIAKQVGIDEGNVIAGVMPDEKVKHIERLRREAANKGVSSSMYNRMKTWMRIKENKQATPLVMFIGDGLNDAGAIVASDVGCAQGSGSQVTLSSAHFILLNSSLRSLINIFRLSKLVKIRIAINFVWACIFNIVLIPIAAGVFYPVGVKLPPVYSALAMALSSVSVVISSLLLRLHKFSN</sequence>
<dbReference type="CDD" id="cd00371">
    <property type="entry name" value="HMA"/>
    <property type="match status" value="3"/>
</dbReference>
<dbReference type="SFLD" id="SFLDG00002">
    <property type="entry name" value="C1.7:_P-type_atpase_like"/>
    <property type="match status" value="1"/>
</dbReference>
<dbReference type="InterPro" id="IPR017969">
    <property type="entry name" value="Heavy-metal-associated_CS"/>
</dbReference>
<dbReference type="InterPro" id="IPR059000">
    <property type="entry name" value="ATPase_P-type_domA"/>
</dbReference>
<keyword evidence="4 10" id="KW-0479">Metal-binding</keyword>
<dbReference type="Pfam" id="PF00403">
    <property type="entry name" value="HMA"/>
    <property type="match status" value="3"/>
</dbReference>
<keyword evidence="3 10" id="KW-0812">Transmembrane</keyword>
<dbReference type="GO" id="GO:0005524">
    <property type="term" value="F:ATP binding"/>
    <property type="evidence" value="ECO:0007669"/>
    <property type="project" value="UniProtKB-UniRule"/>
</dbReference>
<feature type="transmembrane region" description="Helical" evidence="10">
    <location>
        <begin position="507"/>
        <end position="526"/>
    </location>
</feature>
<dbReference type="Pfam" id="PF00702">
    <property type="entry name" value="Hydrolase"/>
    <property type="match status" value="1"/>
</dbReference>
<dbReference type="InterPro" id="IPR023214">
    <property type="entry name" value="HAD_sf"/>
</dbReference>
<dbReference type="PROSITE" id="PS50846">
    <property type="entry name" value="HMA_2"/>
    <property type="match status" value="3"/>
</dbReference>
<evidence type="ECO:0000256" key="3">
    <source>
        <dbReference type="ARBA" id="ARBA00022692"/>
    </source>
</evidence>
<feature type="transmembrane region" description="Helical" evidence="10">
    <location>
        <begin position="756"/>
        <end position="783"/>
    </location>
</feature>
<dbReference type="InterPro" id="IPR006121">
    <property type="entry name" value="HMA_dom"/>
</dbReference>
<feature type="domain" description="HMA" evidence="11">
    <location>
        <begin position="204"/>
        <end position="269"/>
    </location>
</feature>
<organism evidence="12 13">
    <name type="scientific">Wallemia mellicola</name>
    <dbReference type="NCBI Taxonomy" id="1708541"/>
    <lineage>
        <taxon>Eukaryota</taxon>
        <taxon>Fungi</taxon>
        <taxon>Dikarya</taxon>
        <taxon>Basidiomycota</taxon>
        <taxon>Wallemiomycotina</taxon>
        <taxon>Wallemiomycetes</taxon>
        <taxon>Wallemiales</taxon>
        <taxon>Wallemiaceae</taxon>
        <taxon>Wallemia</taxon>
    </lineage>
</organism>
<dbReference type="InterPro" id="IPR036163">
    <property type="entry name" value="HMA_dom_sf"/>
</dbReference>
<dbReference type="InterPro" id="IPR008250">
    <property type="entry name" value="ATPase_P-typ_transduc_dom_A_sf"/>
</dbReference>
<dbReference type="AlphaFoldDB" id="A0A4T0LNK6"/>
<dbReference type="Gene3D" id="3.30.70.100">
    <property type="match status" value="4"/>
</dbReference>
<keyword evidence="5 10" id="KW-0547">Nucleotide-binding</keyword>
<dbReference type="PROSITE" id="PS01047">
    <property type="entry name" value="HMA_1"/>
    <property type="match status" value="3"/>
</dbReference>
<dbReference type="InterPro" id="IPR036412">
    <property type="entry name" value="HAD-like_sf"/>
</dbReference>
<keyword evidence="9 10" id="KW-0472">Membrane</keyword>
<dbReference type="GO" id="GO:0016887">
    <property type="term" value="F:ATP hydrolysis activity"/>
    <property type="evidence" value="ECO:0007669"/>
    <property type="project" value="InterPro"/>
</dbReference>
<name>A0A4T0LNK6_9BASI</name>
<dbReference type="InterPro" id="IPR001757">
    <property type="entry name" value="P_typ_ATPase"/>
</dbReference>
<dbReference type="Gene3D" id="3.40.1110.10">
    <property type="entry name" value="Calcium-transporting ATPase, cytoplasmic domain N"/>
    <property type="match status" value="1"/>
</dbReference>
<feature type="transmembrane region" description="Helical" evidence="10">
    <location>
        <begin position="468"/>
        <end position="495"/>
    </location>
</feature>
<gene>
    <name evidence="12" type="ORF">E3Q01_03841</name>
</gene>
<evidence type="ECO:0000259" key="11">
    <source>
        <dbReference type="PROSITE" id="PS50846"/>
    </source>
</evidence>
<evidence type="ECO:0000313" key="12">
    <source>
        <dbReference type="EMBL" id="TIC62627.1"/>
    </source>
</evidence>
<dbReference type="InterPro" id="IPR023298">
    <property type="entry name" value="ATPase_P-typ_TM_dom_sf"/>
</dbReference>
<comment type="caution">
    <text evidence="12">The sequence shown here is derived from an EMBL/GenBank/DDBJ whole genome shotgun (WGS) entry which is preliminary data.</text>
</comment>
<dbReference type="GO" id="GO:0016020">
    <property type="term" value="C:membrane"/>
    <property type="evidence" value="ECO:0007669"/>
    <property type="project" value="UniProtKB-SubCell"/>
</dbReference>
<evidence type="ECO:0000256" key="4">
    <source>
        <dbReference type="ARBA" id="ARBA00022723"/>
    </source>
</evidence>
<dbReference type="SUPFAM" id="SSF81665">
    <property type="entry name" value="Calcium ATPase, transmembrane domain M"/>
    <property type="match status" value="1"/>
</dbReference>
<dbReference type="InterPro" id="IPR027256">
    <property type="entry name" value="P-typ_ATPase_IB"/>
</dbReference>
<dbReference type="Proteomes" id="UP000310708">
    <property type="component" value="Unassembled WGS sequence"/>
</dbReference>
<evidence type="ECO:0000256" key="6">
    <source>
        <dbReference type="ARBA" id="ARBA00022840"/>
    </source>
</evidence>
<dbReference type="PRINTS" id="PR00119">
    <property type="entry name" value="CATATPASE"/>
</dbReference>
<dbReference type="SFLD" id="SFLDS00003">
    <property type="entry name" value="Haloacid_Dehalogenase"/>
    <property type="match status" value="1"/>
</dbReference>
<evidence type="ECO:0000256" key="9">
    <source>
        <dbReference type="ARBA" id="ARBA00023136"/>
    </source>
</evidence>
<dbReference type="PANTHER" id="PTHR43520">
    <property type="entry name" value="ATP7, ISOFORM B"/>
    <property type="match status" value="1"/>
</dbReference>
<evidence type="ECO:0000256" key="2">
    <source>
        <dbReference type="ARBA" id="ARBA00006024"/>
    </source>
</evidence>